<feature type="transmembrane region" description="Helical" evidence="1">
    <location>
        <begin position="274"/>
        <end position="292"/>
    </location>
</feature>
<dbReference type="InterPro" id="IPR000620">
    <property type="entry name" value="EamA_dom"/>
</dbReference>
<feature type="transmembrane region" description="Helical" evidence="1">
    <location>
        <begin position="148"/>
        <end position="168"/>
    </location>
</feature>
<keyword evidence="1" id="KW-0472">Membrane</keyword>
<dbReference type="EMBL" id="JABJNZ010000034">
    <property type="protein sequence ID" value="MBT4870425.1"/>
    <property type="molecule type" value="Genomic_DNA"/>
</dbReference>
<dbReference type="InterPro" id="IPR037185">
    <property type="entry name" value="EmrE-like"/>
</dbReference>
<feature type="transmembrane region" description="Helical" evidence="1">
    <location>
        <begin position="96"/>
        <end position="113"/>
    </location>
</feature>
<dbReference type="Gene3D" id="1.10.3730.20">
    <property type="match status" value="1"/>
</dbReference>
<feature type="transmembrane region" description="Helical" evidence="1">
    <location>
        <begin position="245"/>
        <end position="262"/>
    </location>
</feature>
<dbReference type="AlphaFoldDB" id="A0A8T5GEL8"/>
<proteinExistence type="predicted"/>
<feature type="transmembrane region" description="Helical" evidence="1">
    <location>
        <begin position="6"/>
        <end position="25"/>
    </location>
</feature>
<organism evidence="3 4">
    <name type="scientific">Candidatus Iainarchaeum sp</name>
    <dbReference type="NCBI Taxonomy" id="3101447"/>
    <lineage>
        <taxon>Archaea</taxon>
        <taxon>Candidatus Iainarchaeota</taxon>
        <taxon>Candidatus Iainarchaeia</taxon>
        <taxon>Candidatus Iainarchaeales</taxon>
        <taxon>Candidatus Iainarchaeaceae</taxon>
        <taxon>Candidatus Iainarchaeum</taxon>
    </lineage>
</organism>
<name>A0A8T5GEL8_9ARCH</name>
<accession>A0A8T5GEL8</accession>
<comment type="caution">
    <text evidence="3">The sequence shown here is derived from an EMBL/GenBank/DDBJ whole genome shotgun (WGS) entry which is preliminary data.</text>
</comment>
<evidence type="ECO:0000256" key="1">
    <source>
        <dbReference type="SAM" id="Phobius"/>
    </source>
</evidence>
<gene>
    <name evidence="3" type="ORF">HON47_02535</name>
</gene>
<feature type="transmembrane region" description="Helical" evidence="1">
    <location>
        <begin position="216"/>
        <end position="239"/>
    </location>
</feature>
<sequence length="293" mass="32215">MFWFYFSLIAVILYASVNIVDKNLISDIFKRPNTQMIISGIIQIFIGTIGVLVWGFESASLLVIIFAMLGGVGAFFGGWFYFLALSKEEVSRTIPLLNLIPIWVLIFATIFLGEVLTQIQYFGILILVIGAALISIKKGTKYTLTLGVPVMVISTLFYGGQYIFWGLATTEISFWTVFFFSALGHGVCNLILFIIKKDEIITNLKKFKKHSAISGFGEILSAFGDLLLILAFSIGLISLTSAVTAIQPLILLVFAIALSVLWPKILKEELKGSVLALKIIAIILIVAGSIMIL</sequence>
<keyword evidence="1" id="KW-1133">Transmembrane helix</keyword>
<dbReference type="Proteomes" id="UP000722459">
    <property type="component" value="Unassembled WGS sequence"/>
</dbReference>
<feature type="transmembrane region" description="Helical" evidence="1">
    <location>
        <begin position="37"/>
        <end position="56"/>
    </location>
</feature>
<evidence type="ECO:0000313" key="3">
    <source>
        <dbReference type="EMBL" id="MBT4870425.1"/>
    </source>
</evidence>
<keyword evidence="1" id="KW-0812">Transmembrane</keyword>
<evidence type="ECO:0000313" key="4">
    <source>
        <dbReference type="Proteomes" id="UP000722459"/>
    </source>
</evidence>
<dbReference type="GO" id="GO:0016020">
    <property type="term" value="C:membrane"/>
    <property type="evidence" value="ECO:0007669"/>
    <property type="project" value="InterPro"/>
</dbReference>
<feature type="transmembrane region" description="Helical" evidence="1">
    <location>
        <begin position="62"/>
        <end position="84"/>
    </location>
</feature>
<dbReference type="SUPFAM" id="SSF103481">
    <property type="entry name" value="Multidrug resistance efflux transporter EmrE"/>
    <property type="match status" value="1"/>
</dbReference>
<reference evidence="3" key="1">
    <citation type="journal article" date="2021" name="ISME J.">
        <title>Mercury methylation by metabolically versatile and cosmopolitan marine bacteria.</title>
        <authorList>
            <person name="Lin H."/>
            <person name="Ascher D.B."/>
            <person name="Myung Y."/>
            <person name="Lamborg C.H."/>
            <person name="Hallam S.J."/>
            <person name="Gionfriddo C.M."/>
            <person name="Holt K.E."/>
            <person name="Moreau J.W."/>
        </authorList>
    </citation>
    <scope>NUCLEOTIDE SEQUENCE</scope>
    <source>
        <strain evidence="3">SI075_bin30</strain>
    </source>
</reference>
<dbReference type="Pfam" id="PF00892">
    <property type="entry name" value="EamA"/>
    <property type="match status" value="1"/>
</dbReference>
<feature type="transmembrane region" description="Helical" evidence="1">
    <location>
        <begin position="174"/>
        <end position="195"/>
    </location>
</feature>
<feature type="domain" description="EamA" evidence="2">
    <location>
        <begin position="2"/>
        <end position="135"/>
    </location>
</feature>
<evidence type="ECO:0000259" key="2">
    <source>
        <dbReference type="Pfam" id="PF00892"/>
    </source>
</evidence>
<protein>
    <submittedName>
        <fullName evidence="3">DMT family transporter</fullName>
    </submittedName>
</protein>